<name>A0A132MN23_9ACTN</name>
<dbReference type="PANTHER" id="PTHR43300:SF10">
    <property type="entry name" value="2,3,4,5-TETRAHYDROPYRIDINE-2,6-DICARBOXYLATE N-ACETYLTRANSFERASE"/>
    <property type="match status" value="1"/>
</dbReference>
<dbReference type="AlphaFoldDB" id="A0A132MN23"/>
<feature type="region of interest" description="Disordered" evidence="7">
    <location>
        <begin position="149"/>
        <end position="170"/>
    </location>
</feature>
<dbReference type="InterPro" id="IPR050179">
    <property type="entry name" value="Trans_hexapeptide_repeat"/>
</dbReference>
<feature type="domain" description="Tetrahydrodipicolinate-N-succinyltransferase chain A" evidence="8">
    <location>
        <begin position="266"/>
        <end position="329"/>
    </location>
</feature>
<dbReference type="Pfam" id="PF14602">
    <property type="entry name" value="Hexapep_2"/>
    <property type="match status" value="1"/>
</dbReference>
<evidence type="ECO:0000313" key="10">
    <source>
        <dbReference type="Proteomes" id="UP000070188"/>
    </source>
</evidence>
<evidence type="ECO:0000256" key="3">
    <source>
        <dbReference type="ARBA" id="ARBA00022679"/>
    </source>
</evidence>
<keyword evidence="10" id="KW-1185">Reference proteome</keyword>
<dbReference type="PANTHER" id="PTHR43300">
    <property type="entry name" value="ACETYLTRANSFERASE"/>
    <property type="match status" value="1"/>
</dbReference>
<gene>
    <name evidence="9" type="ORF">LI90_890</name>
</gene>
<dbReference type="PROSITE" id="PS00101">
    <property type="entry name" value="HEXAPEP_TRANSFERASES"/>
    <property type="match status" value="1"/>
</dbReference>
<dbReference type="GO" id="GO:0019877">
    <property type="term" value="P:diaminopimelate biosynthetic process"/>
    <property type="evidence" value="ECO:0007669"/>
    <property type="project" value="UniProtKB-KW"/>
</dbReference>
<reference evidence="10" key="1">
    <citation type="submission" date="2015-04" db="EMBL/GenBank/DDBJ databases">
        <title>Physiological reanalysis, assessment of diazotrophy, and genome sequences of multiple isolates of Streptomyces thermoautotrophicus.</title>
        <authorList>
            <person name="MacKellar D.C."/>
            <person name="Lieber L."/>
            <person name="Norman J."/>
            <person name="Bolger A."/>
            <person name="Tobin C."/>
            <person name="Murray J.W."/>
            <person name="Chang R."/>
            <person name="Ford T."/>
            <person name="Nguyen P.Q."/>
            <person name="Woodward J."/>
            <person name="Permingeat H."/>
            <person name="Joshi N.S."/>
            <person name="Silver P.A."/>
            <person name="Usadel B."/>
            <person name="Rutherford A.W."/>
            <person name="Friesen M."/>
            <person name="Prell J."/>
        </authorList>
    </citation>
    <scope>NUCLEOTIDE SEQUENCE [LARGE SCALE GENOMIC DNA]</scope>
    <source>
        <strain evidence="10">H1</strain>
    </source>
</reference>
<comment type="caution">
    <text evidence="9">The sequence shown here is derived from an EMBL/GenBank/DDBJ whole genome shotgun (WGS) entry which is preliminary data.</text>
</comment>
<dbReference type="EMBL" id="LAXD01000001">
    <property type="protein sequence ID" value="KWW99256.1"/>
    <property type="molecule type" value="Genomic_DNA"/>
</dbReference>
<dbReference type="Gene3D" id="2.160.10.10">
    <property type="entry name" value="Hexapeptide repeat proteins"/>
    <property type="match status" value="1"/>
</dbReference>
<sequence>MHPAGLVAAEGEPAELPQQHPSHGVGPRGQAVGAHLLAPVLAALELTGKTVLVATGEGAGQCRRRGLMLGVRVGRGAALDALRGFGERQPLVAGNLEQRVVERVRRVHRVQDLLPRAPALGRALLEQAHGVPVAVQQVPEFRLLHRGRQCDRDGPFRQPSTDPDRSDRRRVGRLVRLQGHFLTAGGPHHALFPEHELPVQVHATADSRHDRPRSECRDQYPFLASHPHLSKLELPPAERPCSRPSAIAGQLGFLVMSEPFISPISADLDELWERRAELSPADEDARKLVLEAIDMLDSGSARVAFIDEKTDEVVVDERAKRAILLAFKVLGMTESHVGEFYHHDRIPLKQRFNGVRVVPGAIARWGSYLAPGVVLMPSYTNIGAYVDSGTMVDTWATVGSCAQIGKNVHLSGGVGIGGVLEPPNAKPVVIEDEAMIGSRCMIVEGARVGKGAVVGAGVILSASMPVIDAETGEEISRGHVPAWSVAVSGTRPKEFPGGTFGLPCVLVIKRLEEGQRHDKAQLNDILRAHGLAS</sequence>
<dbReference type="InterPro" id="IPR011004">
    <property type="entry name" value="Trimer_LpxA-like_sf"/>
</dbReference>
<dbReference type="InterPro" id="IPR018357">
    <property type="entry name" value="Hexapep_transf_CS"/>
</dbReference>
<evidence type="ECO:0000256" key="1">
    <source>
        <dbReference type="ARBA" id="ARBA00007274"/>
    </source>
</evidence>
<evidence type="ECO:0000256" key="7">
    <source>
        <dbReference type="SAM" id="MobiDB-lite"/>
    </source>
</evidence>
<dbReference type="CDD" id="cd03350">
    <property type="entry name" value="LbH_THP_succinylT"/>
    <property type="match status" value="1"/>
</dbReference>
<comment type="similarity">
    <text evidence="1">Belongs to the transferase hexapeptide repeat family.</text>
</comment>
<dbReference type="InterPro" id="IPR023180">
    <property type="entry name" value="THP_succinylTrfase_dom1"/>
</dbReference>
<dbReference type="Proteomes" id="UP000070188">
    <property type="component" value="Unassembled WGS sequence"/>
</dbReference>
<dbReference type="GO" id="GO:0016740">
    <property type="term" value="F:transferase activity"/>
    <property type="evidence" value="ECO:0007669"/>
    <property type="project" value="UniProtKB-KW"/>
</dbReference>
<keyword evidence="6" id="KW-0457">Lysine biosynthesis</keyword>
<evidence type="ECO:0000259" key="8">
    <source>
        <dbReference type="Pfam" id="PF14805"/>
    </source>
</evidence>
<proteinExistence type="inferred from homology"/>
<dbReference type="SUPFAM" id="SSF51161">
    <property type="entry name" value="Trimeric LpxA-like enzymes"/>
    <property type="match status" value="1"/>
</dbReference>
<dbReference type="PATRIC" id="fig|1469144.10.peg.1008"/>
<protein>
    <submittedName>
        <fullName evidence="9">2,3,4,5-tetrahydropyridine-2,6-dicarboxylate N-succinyltransferase</fullName>
    </submittedName>
</protein>
<dbReference type="Pfam" id="PF14805">
    <property type="entry name" value="THDPS_N_2"/>
    <property type="match status" value="1"/>
</dbReference>
<dbReference type="NCBIfam" id="NF008808">
    <property type="entry name" value="PRK11830.1"/>
    <property type="match status" value="1"/>
</dbReference>
<evidence type="ECO:0000256" key="4">
    <source>
        <dbReference type="ARBA" id="ARBA00022737"/>
    </source>
</evidence>
<accession>A0A132MN23</accession>
<keyword evidence="5" id="KW-0220">Diaminopimelate biosynthesis</keyword>
<keyword evidence="2" id="KW-0028">Amino-acid biosynthesis</keyword>
<dbReference type="GO" id="GO:0009085">
    <property type="term" value="P:lysine biosynthetic process"/>
    <property type="evidence" value="ECO:0007669"/>
    <property type="project" value="UniProtKB-KW"/>
</dbReference>
<keyword evidence="4" id="KW-0677">Repeat</keyword>
<dbReference type="Gene3D" id="1.10.166.10">
    <property type="entry name" value="Tetrahydrodipicolinate-N-succinyltransferase, N-terminal domain"/>
    <property type="match status" value="1"/>
</dbReference>
<organism evidence="9 10">
    <name type="scientific">Carbonactinospora thermoautotrophica</name>
    <dbReference type="NCBI Taxonomy" id="1469144"/>
    <lineage>
        <taxon>Bacteria</taxon>
        <taxon>Bacillati</taxon>
        <taxon>Actinomycetota</taxon>
        <taxon>Actinomycetes</taxon>
        <taxon>Kitasatosporales</taxon>
        <taxon>Carbonactinosporaceae</taxon>
        <taxon>Carbonactinospora</taxon>
    </lineage>
</organism>
<dbReference type="InterPro" id="IPR001451">
    <property type="entry name" value="Hexapep"/>
</dbReference>
<evidence type="ECO:0000313" key="9">
    <source>
        <dbReference type="EMBL" id="KWW99256.1"/>
    </source>
</evidence>
<dbReference type="InterPro" id="IPR037133">
    <property type="entry name" value="THP_succinylTrfase_N_sf"/>
</dbReference>
<keyword evidence="3 9" id="KW-0808">Transferase</keyword>
<dbReference type="STRING" id="1469144.LI90_890"/>
<evidence type="ECO:0000256" key="5">
    <source>
        <dbReference type="ARBA" id="ARBA00022915"/>
    </source>
</evidence>
<evidence type="ECO:0000256" key="6">
    <source>
        <dbReference type="ARBA" id="ARBA00023154"/>
    </source>
</evidence>
<evidence type="ECO:0000256" key="2">
    <source>
        <dbReference type="ARBA" id="ARBA00022605"/>
    </source>
</evidence>